<dbReference type="Proteomes" id="UP000254711">
    <property type="component" value="Unassembled WGS sequence"/>
</dbReference>
<evidence type="ECO:0000256" key="1">
    <source>
        <dbReference type="SAM" id="Phobius"/>
    </source>
</evidence>
<keyword evidence="1" id="KW-0472">Membrane</keyword>
<gene>
    <name evidence="2" type="ORF">DVT68_19940</name>
</gene>
<proteinExistence type="predicted"/>
<evidence type="ECO:0000313" key="2">
    <source>
        <dbReference type="EMBL" id="RDI96827.1"/>
    </source>
</evidence>
<feature type="transmembrane region" description="Helical" evidence="1">
    <location>
        <begin position="47"/>
        <end position="70"/>
    </location>
</feature>
<accession>A0A370K314</accession>
<dbReference type="AlphaFoldDB" id="A0A370K314"/>
<keyword evidence="3" id="KW-1185">Reference proteome</keyword>
<protein>
    <submittedName>
        <fullName evidence="2">Uncharacterized protein</fullName>
    </submittedName>
</protein>
<feature type="transmembrane region" description="Helical" evidence="1">
    <location>
        <begin position="15"/>
        <end position="35"/>
    </location>
</feature>
<feature type="transmembrane region" description="Helical" evidence="1">
    <location>
        <begin position="77"/>
        <end position="95"/>
    </location>
</feature>
<sequence>MAEPASIAKRLAQSLIGYMSLGPLLVAMDLVFHFMPDVATVRHMHAAGLAVQSLWIAWGFLGALTIVLLWRRPSLGLVAAVVFAALYTPIATAVWGEMTARYWMSLAAVALAGYGVYRERKPA</sequence>
<feature type="transmembrane region" description="Helical" evidence="1">
    <location>
        <begin position="101"/>
        <end position="117"/>
    </location>
</feature>
<dbReference type="EMBL" id="QQSY01000011">
    <property type="protein sequence ID" value="RDI96827.1"/>
    <property type="molecule type" value="Genomic_DNA"/>
</dbReference>
<comment type="caution">
    <text evidence="2">The sequence shown here is derived from an EMBL/GenBank/DDBJ whole genome shotgun (WGS) entry which is preliminary data.</text>
</comment>
<name>A0A370K314_9GAMM</name>
<keyword evidence="1" id="KW-0812">Transmembrane</keyword>
<reference evidence="2 3" key="1">
    <citation type="submission" date="2018-07" db="EMBL/GenBank/DDBJ databases">
        <title>Dyella solisilvae sp. nov., isolated from the pine and broad-leaved mixed forest soil.</title>
        <authorList>
            <person name="Gao Z."/>
            <person name="Qiu L."/>
        </authorList>
    </citation>
    <scope>NUCLEOTIDE SEQUENCE [LARGE SCALE GENOMIC DNA]</scope>
    <source>
        <strain evidence="2 3">DHG54</strain>
    </source>
</reference>
<evidence type="ECO:0000313" key="3">
    <source>
        <dbReference type="Proteomes" id="UP000254711"/>
    </source>
</evidence>
<organism evidence="2 3">
    <name type="scientific">Dyella solisilvae</name>
    <dbReference type="NCBI Taxonomy" id="1920168"/>
    <lineage>
        <taxon>Bacteria</taxon>
        <taxon>Pseudomonadati</taxon>
        <taxon>Pseudomonadota</taxon>
        <taxon>Gammaproteobacteria</taxon>
        <taxon>Lysobacterales</taxon>
        <taxon>Rhodanobacteraceae</taxon>
        <taxon>Dyella</taxon>
    </lineage>
</organism>
<keyword evidence="1" id="KW-1133">Transmembrane helix</keyword>